<evidence type="ECO:0000256" key="1">
    <source>
        <dbReference type="ARBA" id="ARBA00004414"/>
    </source>
</evidence>
<keyword evidence="5" id="KW-0479">Metal-binding</keyword>
<dbReference type="Pfam" id="PF10601">
    <property type="entry name" value="zf-LITAF-like"/>
    <property type="match status" value="1"/>
</dbReference>
<evidence type="ECO:0000256" key="6">
    <source>
        <dbReference type="ARBA" id="ARBA00022833"/>
    </source>
</evidence>
<evidence type="ECO:0000259" key="9">
    <source>
        <dbReference type="PROSITE" id="PS51837"/>
    </source>
</evidence>
<reference evidence="13" key="4">
    <citation type="submission" date="2019-12" db="UniProtKB">
        <authorList>
            <consortium name="WormBaseParasite"/>
        </authorList>
    </citation>
    <scope>IDENTIFICATION</scope>
</reference>
<dbReference type="WBParaSite" id="Bm7179.1">
    <property type="protein sequence ID" value="Bm7179.1"/>
    <property type="gene ID" value="WBGene00227440"/>
</dbReference>
<dbReference type="GeneID" id="66060088"/>
<dbReference type="GO" id="GO:0005765">
    <property type="term" value="C:lysosomal membrane"/>
    <property type="evidence" value="ECO:0007669"/>
    <property type="project" value="UniProtKB-SubCell"/>
</dbReference>
<dbReference type="EMBL" id="CAAKNF010000194">
    <property type="protein sequence ID" value="VIO95302.1"/>
    <property type="molecule type" value="Genomic_DNA"/>
</dbReference>
<keyword evidence="6" id="KW-0862">Zinc</keyword>
<dbReference type="KEGG" id="bmy:BM_BM7179"/>
<dbReference type="RefSeq" id="XP_042935592.1">
    <property type="nucleotide sequence ID" value="XM_043079658.1"/>
</dbReference>
<dbReference type="PANTHER" id="PTHR23292">
    <property type="entry name" value="LIPOPOLYSACCHARIDE-INDUCED TUMOR NECROSIS FACTOR-ALPHA FACTOR"/>
    <property type="match status" value="1"/>
</dbReference>
<evidence type="ECO:0000313" key="13">
    <source>
        <dbReference type="WBParaSite" id="Bm7179.1"/>
    </source>
</evidence>
<evidence type="ECO:0000313" key="12">
    <source>
        <dbReference type="Proteomes" id="UP000006672"/>
    </source>
</evidence>
<dbReference type="InterPro" id="IPR037519">
    <property type="entry name" value="LITAF_fam"/>
</dbReference>
<organism evidence="10">
    <name type="scientific">Brugia malayi</name>
    <name type="common">Filarial nematode worm</name>
    <dbReference type="NCBI Taxonomy" id="6279"/>
    <lineage>
        <taxon>Eukaryota</taxon>
        <taxon>Metazoa</taxon>
        <taxon>Ecdysozoa</taxon>
        <taxon>Nematoda</taxon>
        <taxon>Chromadorea</taxon>
        <taxon>Rhabditida</taxon>
        <taxon>Spirurina</taxon>
        <taxon>Spiruromorpha</taxon>
        <taxon>Filarioidea</taxon>
        <taxon>Onchocercidae</taxon>
        <taxon>Brugia</taxon>
    </lineage>
</organism>
<feature type="domain" description="LITAF" evidence="9">
    <location>
        <begin position="21"/>
        <end position="108"/>
    </location>
</feature>
<evidence type="ECO:0000256" key="5">
    <source>
        <dbReference type="ARBA" id="ARBA00022723"/>
    </source>
</evidence>
<comment type="subcellular location">
    <subcellularLocation>
        <location evidence="2">Endosome membrane</location>
        <topology evidence="2">Peripheral membrane protein</topology>
    </subcellularLocation>
    <subcellularLocation>
        <location evidence="1">Late endosome membrane</location>
    </subcellularLocation>
    <subcellularLocation>
        <location evidence="3">Lysosome membrane</location>
        <topology evidence="3">Peripheral membrane protein</topology>
        <orientation evidence="3">Cytoplasmic side</orientation>
    </subcellularLocation>
</comment>
<dbReference type="EMBL" id="LN856391">
    <property type="protein sequence ID" value="CDQ04566.1"/>
    <property type="molecule type" value="Genomic_DNA"/>
</dbReference>
<dbReference type="GO" id="GO:0031902">
    <property type="term" value="C:late endosome membrane"/>
    <property type="evidence" value="ECO:0007669"/>
    <property type="project" value="UniProtKB-SubCell"/>
</dbReference>
<sequence length="113" mass="13210">MLLEKSQQIPPTILHRSISHTPSMVVNIKKYLSDQPQLIDCPYCKIHCITEVKFIVGLFTWISFLIILIAGIFILPLFFLWVPFFADTFKDAYHYCPNCKAWIGTYRRLGRSK</sequence>
<dbReference type="AlphaFoldDB" id="A0A0J9Y9S4"/>
<evidence type="ECO:0000256" key="3">
    <source>
        <dbReference type="ARBA" id="ARBA00004630"/>
    </source>
</evidence>
<dbReference type="CTD" id="66060088"/>
<dbReference type="OMA" id="MMVNAKK"/>
<keyword evidence="12" id="KW-1185">Reference proteome</keyword>
<evidence type="ECO:0000313" key="10">
    <source>
        <dbReference type="EMBL" id="CDQ04566.1"/>
    </source>
</evidence>
<accession>A0A0J9Y9S4</accession>
<keyword evidence="8" id="KW-0812">Transmembrane</keyword>
<keyword evidence="8" id="KW-1133">Transmembrane helix</keyword>
<feature type="transmembrane region" description="Helical" evidence="8">
    <location>
        <begin position="54"/>
        <end position="81"/>
    </location>
</feature>
<reference evidence="10 12" key="1">
    <citation type="journal article" date="2007" name="Science">
        <title>Draft genome of the filarial nematode parasite Brugia malayi.</title>
        <authorList>
            <person name="Ghedin E."/>
            <person name="Wang S."/>
            <person name="Spiro D."/>
            <person name="Caler E."/>
            <person name="Zhao Q."/>
            <person name="Crabtree J."/>
            <person name="Allen J.E."/>
            <person name="Delcher A.L."/>
            <person name="Guiliano D.B."/>
            <person name="Miranda-Saavedra D."/>
            <person name="Angiuoli S.V."/>
            <person name="Creasy T."/>
            <person name="Amedeo P."/>
            <person name="Haas B."/>
            <person name="El-Sayed N.M."/>
            <person name="Wortman J.R."/>
            <person name="Feldblyum T."/>
            <person name="Tallon L."/>
            <person name="Schatz M."/>
            <person name="Shumway M."/>
            <person name="Koo H."/>
            <person name="Salzberg S.L."/>
            <person name="Schobel S."/>
            <person name="Pertea M."/>
            <person name="Pop M."/>
            <person name="White O."/>
            <person name="Barton G.J."/>
            <person name="Carlow C.K."/>
            <person name="Crawford M.J."/>
            <person name="Daub J."/>
            <person name="Dimmic M.W."/>
            <person name="Estes C.F."/>
            <person name="Foster J.M."/>
            <person name="Ganatra M."/>
            <person name="Gregory W.F."/>
            <person name="Johnson N.M."/>
            <person name="Jin J."/>
            <person name="Komuniecki R."/>
            <person name="Korf I."/>
            <person name="Kumar S."/>
            <person name="Laney S."/>
            <person name="Li B.W."/>
            <person name="Li W."/>
            <person name="Lindblom T.H."/>
            <person name="Lustigman S."/>
            <person name="Ma D."/>
            <person name="Maina C.V."/>
            <person name="Martin D.M."/>
            <person name="McCarter J.P."/>
            <person name="McReynolds L."/>
            <person name="Mitreva M."/>
            <person name="Nutman T.B."/>
            <person name="Parkinson J."/>
            <person name="Peregrin-Alvarez J.M."/>
            <person name="Poole C."/>
            <person name="Ren Q."/>
            <person name="Saunders L."/>
            <person name="Sluder A.E."/>
            <person name="Smith K."/>
            <person name="Stanke M."/>
            <person name="Unnasch T.R."/>
            <person name="Ware J."/>
            <person name="Wei A.D."/>
            <person name="Weil G."/>
            <person name="Williams D.J."/>
            <person name="Zhang Y."/>
            <person name="Williams S.A."/>
            <person name="Fraser-Liggett C."/>
            <person name="Slatko B."/>
            <person name="Blaxter M.L."/>
            <person name="Scott A.L."/>
        </authorList>
    </citation>
    <scope>NUCLEOTIDE SEQUENCE</scope>
    <source>
        <strain evidence="10 12">FR3</strain>
    </source>
</reference>
<keyword evidence="7 8" id="KW-0472">Membrane</keyword>
<dbReference type="FunCoup" id="A0A0J9Y9S4">
    <property type="interactions" value="59"/>
</dbReference>
<dbReference type="STRING" id="6279.A0A0J9Y9S4"/>
<dbReference type="PROSITE" id="PS51837">
    <property type="entry name" value="LITAF"/>
    <property type="match status" value="1"/>
</dbReference>
<evidence type="ECO:0000256" key="8">
    <source>
        <dbReference type="SAM" id="Phobius"/>
    </source>
</evidence>
<evidence type="ECO:0000256" key="2">
    <source>
        <dbReference type="ARBA" id="ARBA00004481"/>
    </source>
</evidence>
<evidence type="ECO:0000256" key="7">
    <source>
        <dbReference type="ARBA" id="ARBA00023136"/>
    </source>
</evidence>
<evidence type="ECO:0000313" key="14">
    <source>
        <dbReference type="WormBase" id="Bm7179"/>
    </source>
</evidence>
<name>A0A0J9Y9S4_BRUMA</name>
<accession>A0A4E9FFN7</accession>
<dbReference type="Proteomes" id="UP000006672">
    <property type="component" value="Unassembled WGS sequence"/>
</dbReference>
<dbReference type="OrthoDB" id="4713066at2759"/>
<evidence type="ECO:0000256" key="4">
    <source>
        <dbReference type="ARBA" id="ARBA00005975"/>
    </source>
</evidence>
<dbReference type="InterPro" id="IPR006629">
    <property type="entry name" value="LITAF"/>
</dbReference>
<reference evidence="10" key="2">
    <citation type="submission" date="2012-12" db="EMBL/GenBank/DDBJ databases">
        <authorList>
            <person name="Gao Y.W."/>
            <person name="Fan S.T."/>
            <person name="Sun H.T."/>
            <person name="Wang Z."/>
            <person name="Gao X.L."/>
            <person name="Li Y.G."/>
            <person name="Wang T.C."/>
            <person name="Zhang K."/>
            <person name="Xu W.W."/>
            <person name="Yu Z.J."/>
            <person name="Xia X.Z."/>
        </authorList>
    </citation>
    <scope>NUCLEOTIDE SEQUENCE</scope>
    <source>
        <strain evidence="10">FR3</strain>
    </source>
</reference>
<dbReference type="PANTHER" id="PTHR23292:SF44">
    <property type="entry name" value="LITAF DOMAIN-CONTAINING PROTEIN"/>
    <property type="match status" value="1"/>
</dbReference>
<dbReference type="GO" id="GO:0008270">
    <property type="term" value="F:zinc ion binding"/>
    <property type="evidence" value="ECO:0007669"/>
    <property type="project" value="TreeGrafter"/>
</dbReference>
<proteinExistence type="inferred from homology"/>
<dbReference type="SMART" id="SM00714">
    <property type="entry name" value="LITAF"/>
    <property type="match status" value="1"/>
</dbReference>
<dbReference type="WormBase" id="Bm7179">
    <property type="protein sequence ID" value="BM32626"/>
    <property type="gene ID" value="WBGene00227440"/>
</dbReference>
<evidence type="ECO:0000313" key="11">
    <source>
        <dbReference type="EMBL" id="VIO95302.1"/>
    </source>
</evidence>
<reference evidence="11" key="3">
    <citation type="submission" date="2019-04" db="EMBL/GenBank/DDBJ databases">
        <authorList>
            <person name="Howe K."/>
            <person name="Paulini M."/>
            <person name="Williams G."/>
        </authorList>
    </citation>
    <scope>NUCLEOTIDE SEQUENCE [LARGE SCALE GENOMIC DNA]</scope>
    <source>
        <strain evidence="11">FR3</strain>
    </source>
</reference>
<protein>
    <submittedName>
        <fullName evidence="10">Bm7179</fullName>
    </submittedName>
    <submittedName>
        <fullName evidence="13">LITAF domain-containing protein</fullName>
    </submittedName>
</protein>
<comment type="similarity">
    <text evidence="4">Belongs to the CDIP1/LITAF family.</text>
</comment>
<gene>
    <name evidence="10 13 14" type="ORF">Bm7179</name>
    <name evidence="11" type="ORF">BM_BM7179</name>
    <name evidence="10" type="ORF">BM_Bm7179</name>
</gene>